<dbReference type="InterPro" id="IPR001680">
    <property type="entry name" value="WD40_rpt"/>
</dbReference>
<feature type="region of interest" description="Disordered" evidence="4">
    <location>
        <begin position="751"/>
        <end position="780"/>
    </location>
</feature>
<evidence type="ECO:0000313" key="7">
    <source>
        <dbReference type="Proteomes" id="UP000747399"/>
    </source>
</evidence>
<feature type="compositionally biased region" description="Acidic residues" evidence="4">
    <location>
        <begin position="623"/>
        <end position="634"/>
    </location>
</feature>
<feature type="repeat" description="WD" evidence="3">
    <location>
        <begin position="1711"/>
        <end position="1733"/>
    </location>
</feature>
<feature type="repeat" description="WD" evidence="3">
    <location>
        <begin position="1589"/>
        <end position="1632"/>
    </location>
</feature>
<feature type="repeat" description="WD" evidence="3">
    <location>
        <begin position="1806"/>
        <end position="1823"/>
    </location>
</feature>
<feature type="repeat" description="WD" evidence="3">
    <location>
        <begin position="1039"/>
        <end position="1080"/>
    </location>
</feature>
<feature type="compositionally biased region" description="Gly residues" evidence="4">
    <location>
        <begin position="1124"/>
        <end position="1138"/>
    </location>
</feature>
<dbReference type="PANTHER" id="PTHR19848">
    <property type="entry name" value="WD40 REPEAT PROTEIN"/>
    <property type="match status" value="1"/>
</dbReference>
<evidence type="ECO:0000313" key="6">
    <source>
        <dbReference type="EMBL" id="GIL63107.1"/>
    </source>
</evidence>
<name>A0A8J4BK00_9CHLO</name>
<feature type="compositionally biased region" description="Gly residues" evidence="4">
    <location>
        <begin position="496"/>
        <end position="515"/>
    </location>
</feature>
<dbReference type="Gene3D" id="2.130.10.10">
    <property type="entry name" value="YVTN repeat-like/Quinoprotein amine dehydrogenase"/>
    <property type="match status" value="6"/>
</dbReference>
<feature type="repeat" description="WD" evidence="3">
    <location>
        <begin position="1245"/>
        <end position="1288"/>
    </location>
</feature>
<organism evidence="6 7">
    <name type="scientific">Volvox africanus</name>
    <dbReference type="NCBI Taxonomy" id="51714"/>
    <lineage>
        <taxon>Eukaryota</taxon>
        <taxon>Viridiplantae</taxon>
        <taxon>Chlorophyta</taxon>
        <taxon>core chlorophytes</taxon>
        <taxon>Chlorophyceae</taxon>
        <taxon>CS clade</taxon>
        <taxon>Chlamydomonadales</taxon>
        <taxon>Volvocaceae</taxon>
        <taxon>Volvox</taxon>
    </lineage>
</organism>
<dbReference type="EMBL" id="BNCO01000055">
    <property type="protein sequence ID" value="GIL63107.1"/>
    <property type="molecule type" value="Genomic_DNA"/>
</dbReference>
<feature type="repeat" description="WD" evidence="3">
    <location>
        <begin position="1539"/>
        <end position="1576"/>
    </location>
</feature>
<feature type="repeat" description="WD" evidence="3">
    <location>
        <begin position="1343"/>
        <end position="1376"/>
    </location>
</feature>
<feature type="region of interest" description="Disordered" evidence="4">
    <location>
        <begin position="1"/>
        <end position="94"/>
    </location>
</feature>
<gene>
    <name evidence="6" type="ORF">Vafri_17234</name>
</gene>
<comment type="caution">
    <text evidence="6">The sequence shown here is derived from an EMBL/GenBank/DDBJ whole genome shotgun (WGS) entry which is preliminary data.</text>
</comment>
<feature type="region of interest" description="Disordered" evidence="4">
    <location>
        <begin position="1092"/>
        <end position="1165"/>
    </location>
</feature>
<evidence type="ECO:0000256" key="2">
    <source>
        <dbReference type="ARBA" id="ARBA00022737"/>
    </source>
</evidence>
<feature type="domain" description="Nephrocystin 3-like N-terminal" evidence="5">
    <location>
        <begin position="362"/>
        <end position="488"/>
    </location>
</feature>
<feature type="compositionally biased region" description="Low complexity" evidence="4">
    <location>
        <begin position="1784"/>
        <end position="1801"/>
    </location>
</feature>
<feature type="region of interest" description="Disordered" evidence="4">
    <location>
        <begin position="495"/>
        <end position="516"/>
    </location>
</feature>
<dbReference type="InterPro" id="IPR020472">
    <property type="entry name" value="WD40_PAC1"/>
</dbReference>
<feature type="region of interest" description="Disordered" evidence="4">
    <location>
        <begin position="623"/>
        <end position="649"/>
    </location>
</feature>
<feature type="repeat" description="WD" evidence="3">
    <location>
        <begin position="1434"/>
        <end position="1475"/>
    </location>
</feature>
<feature type="compositionally biased region" description="Basic and acidic residues" evidence="4">
    <location>
        <begin position="1813"/>
        <end position="1823"/>
    </location>
</feature>
<dbReference type="PROSITE" id="PS50294">
    <property type="entry name" value="WD_REPEATS_REGION"/>
    <property type="match status" value="10"/>
</dbReference>
<sequence>MGSSCSSQRTDKVAPAPASVVNPGKCTDKTPSPGGGAASSQQGKQCTPTKPQITPVYKQGSSEAVIPSPNTPTSKAKPGRTAPGAPEPKKLPPALATVGKGVSLRGLHKVRTAIRKHFGDERYGSVSTTEVCHQWVKAVTAPAGKCRLVELPGLLDPAAGDVGRPMYFISHAWSNSIELLFRKVFDFLASADDGTRVWLDVLAVCQHESNPAHRTDIAAFADVVAACSGGTLVVMDLTRCNPATRAWCVFEWAHTLAAHGPDGLHMALAPLERAAVFADLDVERAECFRPADKEMIMTEVRRQHGSPEAFNAKLKLQLLLEPLSYSVDLRRLQERSRDTAWEFVEVERWLEAMYGSSGTRTDGGSRLLCVVSGAGEGKSTISAELVRRLTPATSGVGAFTASSQITCAYHFLKYNDQRRLDPVRIIKTIAFQLASRIPSVYSALLDLDVAGVAQITDVDRAFELLLMRPLEGVTTPVVVLLDALDEAEPVPFAIPTGGGGADAPNGGGGGGGGGVPVPKSPTADSFPVICGNGALQLLTKHLQRLPPAIRFFVTTRPDAASGQVVPSLERAFHHQGGSTYVKPSQLVKMAKPRTGGRGGGGGGGGVMVYQTVVKDCLLEGKEDEVDKETAAEGDESSRPSPSGPKTTATAAGAAADLTALYRVYGEVFRKSYEQYDTKKRTDVSKLLNVLLAAQEPLSQSLVQQLGLGHAVPLLPGFPVLFFVDEHHLFTLHKSLADWLLLDAWRSSASGSGSGSLEQTTQASHKNITASDPSRGSSSRSFFSRTAPKAVAGGGGGGGFFLFSRSAGGVASRAALDSEAARTAAVAAAAAAAVNAPSPLFHMDIAQGHQILGRYLSTTRTTSPSTYCLKYLVTHLAAAGPAAGELLDDVLTSFRFIEVVFARGYSGNVIRALGAMGHYTRLSRDALRWLRTKQHDLLVAASGAGEAGTGDTVVGTALMSPLRSELYHVALKAANQCWRTRFAVPSYDEWPADQAVLKGHTGNITAVLFSRDGHQLVSSSGGGYELRVWDIGTGTCTAVLLGHEADVTCLAMSRGGHVIASGSNDMTCRLWDAATGQCTAVLCGHTAPVTGVAFSPPERGQPQRLITSSSDNTMRIWAPAPKSSSGGGGGGSGGGGGGQRGRRSSTGYDAAAASPRQRGRDVRHSNAELEMDIAMGLTVRGSGGGYDMSYDVNVGGVSHTCVQVLQGRDGGLQGVAWAPDGRGLAGAHGADVCLWALPGGKVAATLTGHDANILAVAFSPNDGGRRLASGGWDKVIRLWDTRTKKCIAKAAGHSELVRALSWSPDGRRLASASSDNTLRIWDMAPTLAGGGGAATAMSVQCTAIVRQGEWLTAVSFSPDGRSLASGSVAKELRLWDVAACEAEFAAACKAAKAAAAAGDGAIGTPGKITQKSSKTLNSTDGGEAAAAAAAAATHAVAHTGDVTCVALSPDGTLLATASQDRTVRLYDSDSAQWLATLAGHDGCVTCVAWAPLPPTPPSTSTSTSLLPRLASVSHDLTIRIWDVDLGGGDAAVKATCSETLPGHTDRIRSVAWSPAGDGHLATGAEDNHVCLWKISRGGGGGGGGKCLATLWGHGNYVTCVAYCPADGGRTLTSASEDGTIRVWDTATCQTVRTLRGHDHYVNHVSYTPCGALLASAACDQTVRLWEHATGKCVAVLSGHTHFVNYVAFEPPPPTPGKATNPRKASAALPRRLASASTDSTVRLWDLRTRQCRGVLQGHAGPVYCVTWIRGQAATTGPPPTAATGGGGKGAADSEGGSEGGGGGVTKTPTRTPTTPTTTSTVTLPAELASGSADHSVRLWREGSG</sequence>
<feature type="repeat" description="WD" evidence="3">
    <location>
        <begin position="1289"/>
        <end position="1322"/>
    </location>
</feature>
<evidence type="ECO:0000256" key="1">
    <source>
        <dbReference type="ARBA" id="ARBA00022574"/>
    </source>
</evidence>
<dbReference type="PANTHER" id="PTHR19848:SF8">
    <property type="entry name" value="F-BOX AND WD REPEAT DOMAIN CONTAINING 7"/>
    <property type="match status" value="1"/>
</dbReference>
<evidence type="ECO:0000256" key="4">
    <source>
        <dbReference type="SAM" id="MobiDB-lite"/>
    </source>
</evidence>
<feature type="repeat" description="WD" evidence="3">
    <location>
        <begin position="1081"/>
        <end position="1116"/>
    </location>
</feature>
<dbReference type="InterPro" id="IPR015943">
    <property type="entry name" value="WD40/YVTN_repeat-like_dom_sf"/>
</dbReference>
<dbReference type="SMART" id="SM00320">
    <property type="entry name" value="WD40"/>
    <property type="match status" value="14"/>
</dbReference>
<dbReference type="InterPro" id="IPR036322">
    <property type="entry name" value="WD40_repeat_dom_sf"/>
</dbReference>
<feature type="compositionally biased region" description="Low complexity" evidence="4">
    <location>
        <begin position="1700"/>
        <end position="1711"/>
    </location>
</feature>
<keyword evidence="7" id="KW-1185">Reference proteome</keyword>
<feature type="region of interest" description="Disordered" evidence="4">
    <location>
        <begin position="1754"/>
        <end position="1823"/>
    </location>
</feature>
<dbReference type="Pfam" id="PF00400">
    <property type="entry name" value="WD40"/>
    <property type="match status" value="12"/>
</dbReference>
<dbReference type="PRINTS" id="PR00320">
    <property type="entry name" value="GPROTEINBRPT"/>
</dbReference>
<protein>
    <recommendedName>
        <fullName evidence="5">Nephrocystin 3-like N-terminal domain-containing protein</fullName>
    </recommendedName>
</protein>
<evidence type="ECO:0000259" key="5">
    <source>
        <dbReference type="Pfam" id="PF24883"/>
    </source>
</evidence>
<evidence type="ECO:0000256" key="3">
    <source>
        <dbReference type="PROSITE-ProRule" id="PRU00221"/>
    </source>
</evidence>
<dbReference type="PROSITE" id="PS00678">
    <property type="entry name" value="WD_REPEATS_1"/>
    <property type="match status" value="4"/>
</dbReference>
<proteinExistence type="predicted"/>
<feature type="compositionally biased region" description="Polar residues" evidence="4">
    <location>
        <begin position="1103"/>
        <end position="1112"/>
    </location>
</feature>
<dbReference type="Pfam" id="PF24883">
    <property type="entry name" value="NPHP3_N"/>
    <property type="match status" value="1"/>
</dbReference>
<keyword evidence="2" id="KW-0677">Repeat</keyword>
<reference evidence="6" key="1">
    <citation type="journal article" date="2021" name="Proc. Natl. Acad. Sci. U.S.A.">
        <title>Three genomes in the algal genus Volvox reveal the fate of a haploid sex-determining region after a transition to homothallism.</title>
        <authorList>
            <person name="Yamamoto K."/>
            <person name="Hamaji T."/>
            <person name="Kawai-Toyooka H."/>
            <person name="Matsuzaki R."/>
            <person name="Takahashi F."/>
            <person name="Nishimura Y."/>
            <person name="Kawachi M."/>
            <person name="Noguchi H."/>
            <person name="Minakuchi Y."/>
            <person name="Umen J.G."/>
            <person name="Toyoda A."/>
            <person name="Nozaki H."/>
        </authorList>
    </citation>
    <scope>NUCLEOTIDE SEQUENCE</scope>
    <source>
        <strain evidence="6">NIES-3780</strain>
    </source>
</reference>
<dbReference type="SUPFAM" id="SSF50978">
    <property type="entry name" value="WD40 repeat-like"/>
    <property type="match status" value="2"/>
</dbReference>
<dbReference type="Proteomes" id="UP000747399">
    <property type="component" value="Unassembled WGS sequence"/>
</dbReference>
<keyword evidence="1 3" id="KW-0853">WD repeat</keyword>
<dbReference type="InterPro" id="IPR056884">
    <property type="entry name" value="NPHP3-like_N"/>
</dbReference>
<feature type="region of interest" description="Disordered" evidence="4">
    <location>
        <begin position="1689"/>
        <end position="1711"/>
    </location>
</feature>
<dbReference type="InterPro" id="IPR019775">
    <property type="entry name" value="WD40_repeat_CS"/>
</dbReference>
<feature type="compositionally biased region" description="Polar residues" evidence="4">
    <location>
        <begin position="756"/>
        <end position="771"/>
    </location>
</feature>
<dbReference type="PROSITE" id="PS50082">
    <property type="entry name" value="WD_REPEATS_2"/>
    <property type="match status" value="12"/>
</dbReference>
<feature type="repeat" description="WD" evidence="3">
    <location>
        <begin position="996"/>
        <end position="1038"/>
    </location>
</feature>
<dbReference type="CDD" id="cd00200">
    <property type="entry name" value="WD40"/>
    <property type="match status" value="2"/>
</dbReference>
<accession>A0A8J4BK00</accession>
<feature type="repeat" description="WD" evidence="3">
    <location>
        <begin position="1633"/>
        <end position="1674"/>
    </location>
</feature>